<dbReference type="Pfam" id="PF01507">
    <property type="entry name" value="PAPS_reduct"/>
    <property type="match status" value="1"/>
</dbReference>
<comment type="subcellular location">
    <subcellularLocation>
        <location evidence="14">Cytoplasm</location>
    </subcellularLocation>
</comment>
<evidence type="ECO:0000256" key="8">
    <source>
        <dbReference type="ARBA" id="ARBA00024327"/>
    </source>
</evidence>
<evidence type="ECO:0000256" key="14">
    <source>
        <dbReference type="HAMAP-Rule" id="MF_00063"/>
    </source>
</evidence>
<feature type="binding site" evidence="14">
    <location>
        <position position="203"/>
    </location>
    <ligand>
        <name>[4Fe-4S] cluster</name>
        <dbReference type="ChEBI" id="CHEBI:49883"/>
    </ligand>
</feature>
<comment type="caution">
    <text evidence="16">The sequence shown here is derived from an EMBL/GenBank/DDBJ whole genome shotgun (WGS) entry which is preliminary data.</text>
</comment>
<feature type="binding site" evidence="14">
    <location>
        <position position="117"/>
    </location>
    <ligand>
        <name>[4Fe-4S] cluster</name>
        <dbReference type="ChEBI" id="CHEBI:49883"/>
    </ligand>
</feature>
<organism evidence="16 17">
    <name type="scientific">Microscilla marina ATCC 23134</name>
    <dbReference type="NCBI Taxonomy" id="313606"/>
    <lineage>
        <taxon>Bacteria</taxon>
        <taxon>Pseudomonadati</taxon>
        <taxon>Bacteroidota</taxon>
        <taxon>Cytophagia</taxon>
        <taxon>Cytophagales</taxon>
        <taxon>Microscillaceae</taxon>
        <taxon>Microscilla</taxon>
    </lineage>
</organism>
<feature type="binding site" evidence="14">
    <location>
        <position position="200"/>
    </location>
    <ligand>
        <name>[4Fe-4S] cluster</name>
        <dbReference type="ChEBI" id="CHEBI:49883"/>
    </ligand>
</feature>
<dbReference type="OrthoDB" id="9794018at2"/>
<evidence type="ECO:0000259" key="15">
    <source>
        <dbReference type="Pfam" id="PF01507"/>
    </source>
</evidence>
<dbReference type="NCBIfam" id="TIGR00434">
    <property type="entry name" value="cysH"/>
    <property type="match status" value="1"/>
</dbReference>
<dbReference type="PANTHER" id="PTHR46482:SF9">
    <property type="entry name" value="5'-ADENYLYLSULFATE REDUCTASE 1, CHLOROPLASTIC"/>
    <property type="match status" value="1"/>
</dbReference>
<dbReference type="PIRSF" id="PIRSF000857">
    <property type="entry name" value="PAPS_reductase"/>
    <property type="match status" value="1"/>
</dbReference>
<dbReference type="NCBIfam" id="NF002537">
    <property type="entry name" value="PRK02090.1"/>
    <property type="match status" value="1"/>
</dbReference>
<dbReference type="PANTHER" id="PTHR46482">
    <property type="entry name" value="5'-ADENYLYLSULFATE REDUCTASE 3, CHLOROPLASTIC"/>
    <property type="match status" value="1"/>
</dbReference>
<evidence type="ECO:0000256" key="12">
    <source>
        <dbReference type="ARBA" id="ARBA00032041"/>
    </source>
</evidence>
<feature type="active site" description="Nucleophile; cysteine thiosulfonate intermediate" evidence="14">
    <location>
        <position position="228"/>
    </location>
</feature>
<sequence length="232" mass="26748">MKELANINTLADAQNPVKTLRNLAKEFAGKIAFSTSFSLEDQVITDMIFSYQIPIRVFTLDTGRLFKETHQVLEETNKQYNQKIEVFFPESQELQTLVSNKGNYSFYDSVENRKECCFIRKVVPLNRALQGVECWITGIRGGQSNNRQSNMDVLEWDEGRGIVKAHPLFAWSLDQTEKYILDNNVPYNKLYDHGYPSIGCEPCTRAVKVGEALRAGRWWWENPTKKECGLHK</sequence>
<name>A1ZV65_MICM2</name>
<dbReference type="GO" id="GO:0046872">
    <property type="term" value="F:metal ion binding"/>
    <property type="evidence" value="ECO:0007669"/>
    <property type="project" value="UniProtKB-KW"/>
</dbReference>
<keyword evidence="6 14" id="KW-0411">Iron-sulfur</keyword>
<evidence type="ECO:0000256" key="9">
    <source>
        <dbReference type="ARBA" id="ARBA00024386"/>
    </source>
</evidence>
<accession>A1ZV65</accession>
<comment type="similarity">
    <text evidence="1 14">Belongs to the PAPS reductase family. CysH subfamily.</text>
</comment>
<keyword evidence="5 14" id="KW-0408">Iron</keyword>
<evidence type="ECO:0000256" key="3">
    <source>
        <dbReference type="ARBA" id="ARBA00022723"/>
    </source>
</evidence>
<dbReference type="RefSeq" id="WP_002702260.1">
    <property type="nucleotide sequence ID" value="NZ_AAWS01000044.1"/>
</dbReference>
<evidence type="ECO:0000313" key="17">
    <source>
        <dbReference type="Proteomes" id="UP000004095"/>
    </source>
</evidence>
<comment type="function">
    <text evidence="7 14">Catalyzes the formation of sulfite from adenosine 5'-phosphosulfate (APS) using thioredoxin as an electron donor.</text>
</comment>
<evidence type="ECO:0000256" key="10">
    <source>
        <dbReference type="ARBA" id="ARBA00029514"/>
    </source>
</evidence>
<dbReference type="GO" id="GO:0019344">
    <property type="term" value="P:cysteine biosynthetic process"/>
    <property type="evidence" value="ECO:0007669"/>
    <property type="project" value="InterPro"/>
</dbReference>
<keyword evidence="2 14" id="KW-0963">Cytoplasm</keyword>
<comment type="catalytic activity">
    <reaction evidence="13 14">
        <text>[thioredoxin]-disulfide + sulfite + AMP + 2 H(+) = adenosine 5'-phosphosulfate + [thioredoxin]-dithiol</text>
        <dbReference type="Rhea" id="RHEA:21976"/>
        <dbReference type="Rhea" id="RHEA-COMP:10698"/>
        <dbReference type="Rhea" id="RHEA-COMP:10700"/>
        <dbReference type="ChEBI" id="CHEBI:15378"/>
        <dbReference type="ChEBI" id="CHEBI:17359"/>
        <dbReference type="ChEBI" id="CHEBI:29950"/>
        <dbReference type="ChEBI" id="CHEBI:50058"/>
        <dbReference type="ChEBI" id="CHEBI:58243"/>
        <dbReference type="ChEBI" id="CHEBI:456215"/>
        <dbReference type="EC" id="1.8.4.10"/>
    </reaction>
</comment>
<dbReference type="Gene3D" id="3.40.50.620">
    <property type="entry name" value="HUPs"/>
    <property type="match status" value="1"/>
</dbReference>
<keyword evidence="4 14" id="KW-0560">Oxidoreductase</keyword>
<dbReference type="GO" id="GO:0005737">
    <property type="term" value="C:cytoplasm"/>
    <property type="evidence" value="ECO:0007669"/>
    <property type="project" value="UniProtKB-SubCell"/>
</dbReference>
<dbReference type="Proteomes" id="UP000004095">
    <property type="component" value="Unassembled WGS sequence"/>
</dbReference>
<evidence type="ECO:0000256" key="13">
    <source>
        <dbReference type="ARBA" id="ARBA00048441"/>
    </source>
</evidence>
<dbReference type="EC" id="1.8.4.10" evidence="9 14"/>
<comment type="cofactor">
    <cofactor evidence="14">
        <name>[4Fe-4S] cluster</name>
        <dbReference type="ChEBI" id="CHEBI:49883"/>
    </cofactor>
    <text evidence="14">Binds 1 [4Fe-4S] cluster per subunit.</text>
</comment>
<proteinExistence type="inferred from homology"/>
<evidence type="ECO:0000256" key="5">
    <source>
        <dbReference type="ARBA" id="ARBA00023004"/>
    </source>
</evidence>
<evidence type="ECO:0000256" key="4">
    <source>
        <dbReference type="ARBA" id="ARBA00023002"/>
    </source>
</evidence>
<evidence type="ECO:0000256" key="2">
    <source>
        <dbReference type="ARBA" id="ARBA00022490"/>
    </source>
</evidence>
<dbReference type="InterPro" id="IPR004511">
    <property type="entry name" value="PAPS/APS_Rdtase"/>
</dbReference>
<dbReference type="CDD" id="cd23945">
    <property type="entry name" value="PAPS_reductase"/>
    <property type="match status" value="1"/>
</dbReference>
<evidence type="ECO:0000256" key="11">
    <source>
        <dbReference type="ARBA" id="ARBA00030894"/>
    </source>
</evidence>
<reference evidence="16 17" key="1">
    <citation type="submission" date="2007-01" db="EMBL/GenBank/DDBJ databases">
        <authorList>
            <person name="Haygood M."/>
            <person name="Podell S."/>
            <person name="Anderson C."/>
            <person name="Hopkinson B."/>
            <person name="Roe K."/>
            <person name="Barbeau K."/>
            <person name="Gaasterland T."/>
            <person name="Ferriera S."/>
            <person name="Johnson J."/>
            <person name="Kravitz S."/>
            <person name="Beeson K."/>
            <person name="Sutton G."/>
            <person name="Rogers Y.-H."/>
            <person name="Friedman R."/>
            <person name="Frazier M."/>
            <person name="Venter J.C."/>
        </authorList>
    </citation>
    <scope>NUCLEOTIDE SEQUENCE [LARGE SCALE GENOMIC DNA]</scope>
    <source>
        <strain evidence="16 17">ATCC 23134</strain>
    </source>
</reference>
<evidence type="ECO:0000313" key="16">
    <source>
        <dbReference type="EMBL" id="EAY25721.1"/>
    </source>
</evidence>
<dbReference type="InterPro" id="IPR014729">
    <property type="entry name" value="Rossmann-like_a/b/a_fold"/>
</dbReference>
<keyword evidence="3 14" id="KW-0479">Metal-binding</keyword>
<feature type="domain" description="Phosphoadenosine phosphosulphate reductase" evidence="15">
    <location>
        <begin position="31"/>
        <end position="206"/>
    </location>
</feature>
<dbReference type="HAMAP" id="MF_00063">
    <property type="entry name" value="CysH"/>
    <property type="match status" value="1"/>
</dbReference>
<dbReference type="GO" id="GO:0019379">
    <property type="term" value="P:sulfate assimilation, phosphoadenylyl sulfate reduction by phosphoadenylyl-sulfate reductase (thioredoxin)"/>
    <property type="evidence" value="ECO:0007669"/>
    <property type="project" value="UniProtKB-UniRule"/>
</dbReference>
<dbReference type="GO" id="GO:0070814">
    <property type="term" value="P:hydrogen sulfide biosynthetic process"/>
    <property type="evidence" value="ECO:0007669"/>
    <property type="project" value="UniProtKB-UniRule"/>
</dbReference>
<gene>
    <name evidence="14" type="primary">cysH</name>
    <name evidence="16" type="ORF">M23134_04895</name>
</gene>
<evidence type="ECO:0000256" key="1">
    <source>
        <dbReference type="ARBA" id="ARBA00009732"/>
    </source>
</evidence>
<dbReference type="AlphaFoldDB" id="A1ZV65"/>
<dbReference type="InterPro" id="IPR011798">
    <property type="entry name" value="APS_reductase"/>
</dbReference>
<dbReference type="GO" id="GO:0043866">
    <property type="term" value="F:adenylyl-sulfate reductase (thioredoxin) activity"/>
    <property type="evidence" value="ECO:0007669"/>
    <property type="project" value="UniProtKB-EC"/>
</dbReference>
<protein>
    <recommendedName>
        <fullName evidence="10 14">Adenosine 5'-phosphosulfate reductase</fullName>
        <shortName evidence="14">APS reductase</shortName>
        <ecNumber evidence="9 14">1.8.4.10</ecNumber>
    </recommendedName>
    <alternativeName>
        <fullName evidence="12 14">5'-adenylylsulfate reductase</fullName>
    </alternativeName>
    <alternativeName>
        <fullName evidence="11 14">Thioredoxin-dependent 5'-adenylylsulfate reductase</fullName>
    </alternativeName>
</protein>
<dbReference type="eggNOG" id="COG0175">
    <property type="taxonomic scope" value="Bacteria"/>
</dbReference>
<dbReference type="NCBIfam" id="TIGR02055">
    <property type="entry name" value="APS_reductase"/>
    <property type="match status" value="1"/>
</dbReference>
<dbReference type="InterPro" id="IPR002500">
    <property type="entry name" value="PAPS_reduct_dom"/>
</dbReference>
<dbReference type="EMBL" id="AAWS01000044">
    <property type="protein sequence ID" value="EAY25721.1"/>
    <property type="molecule type" value="Genomic_DNA"/>
</dbReference>
<evidence type="ECO:0000256" key="7">
    <source>
        <dbReference type="ARBA" id="ARBA00024298"/>
    </source>
</evidence>
<dbReference type="GO" id="GO:0051539">
    <property type="term" value="F:4 iron, 4 sulfur cluster binding"/>
    <property type="evidence" value="ECO:0007669"/>
    <property type="project" value="UniProtKB-UniRule"/>
</dbReference>
<dbReference type="GO" id="GO:0004604">
    <property type="term" value="F:phosphoadenylyl-sulfate reductase (thioredoxin) activity"/>
    <property type="evidence" value="ECO:0007669"/>
    <property type="project" value="UniProtKB-UniRule"/>
</dbReference>
<feature type="binding site" evidence="14">
    <location>
        <position position="116"/>
    </location>
    <ligand>
        <name>[4Fe-4S] cluster</name>
        <dbReference type="ChEBI" id="CHEBI:49883"/>
    </ligand>
</feature>
<dbReference type="SUPFAM" id="SSF52402">
    <property type="entry name" value="Adenine nucleotide alpha hydrolases-like"/>
    <property type="match status" value="1"/>
</dbReference>
<keyword evidence="17" id="KW-1185">Reference proteome</keyword>
<evidence type="ECO:0000256" key="6">
    <source>
        <dbReference type="ARBA" id="ARBA00023014"/>
    </source>
</evidence>
<comment type="pathway">
    <text evidence="8 14">Sulfur metabolism; hydrogen sulfide biosynthesis; sulfite from sulfate.</text>
</comment>